<evidence type="ECO:0000256" key="1">
    <source>
        <dbReference type="SAM" id="MobiDB-lite"/>
    </source>
</evidence>
<proteinExistence type="predicted"/>
<evidence type="ECO:0000313" key="2">
    <source>
        <dbReference type="EMBL" id="QNK03242.1"/>
    </source>
</evidence>
<feature type="region of interest" description="Disordered" evidence="1">
    <location>
        <begin position="61"/>
        <end position="85"/>
    </location>
</feature>
<dbReference type="Proteomes" id="UP000515873">
    <property type="component" value="Chromosome"/>
</dbReference>
<dbReference type="AlphaFoldDB" id="A0A7G8Q8Y4"/>
<evidence type="ECO:0000313" key="3">
    <source>
        <dbReference type="Proteomes" id="UP000515873"/>
    </source>
</evidence>
<reference evidence="2 3" key="1">
    <citation type="submission" date="2020-08" db="EMBL/GenBank/DDBJ databases">
        <title>Dyella sp. G9 isolated from forest soil.</title>
        <authorList>
            <person name="Fu J."/>
            <person name="Qiu L."/>
        </authorList>
    </citation>
    <scope>NUCLEOTIDE SEQUENCE [LARGE SCALE GENOMIC DNA]</scope>
    <source>
        <strain evidence="2 3">G9</strain>
    </source>
</reference>
<gene>
    <name evidence="2" type="ORF">H8F01_09110</name>
</gene>
<dbReference type="KEGG" id="dtl:H8F01_09110"/>
<keyword evidence="3" id="KW-1185">Reference proteome</keyword>
<accession>A0A7G8Q8Y4</accession>
<dbReference type="EMBL" id="CP060412">
    <property type="protein sequence ID" value="QNK03242.1"/>
    <property type="molecule type" value="Genomic_DNA"/>
</dbReference>
<sequence length="350" mass="37601">MGQTAFSQNQFPELKGLTNSQDDKAKAYSLCAKYGGSTQERICRSAAAYYMNEGQQQADMQKQQVASASQATGRARQSQQGGVALGSAVATPGSASISPTNASAQSAVEPISDDDMADMLTKALVAYATQHKDAYVCAANTEALMQVCQTRLKAFDSQHFQSQCHLNVQHDLEIFREWGDVLKGDEARMDAGIAVVRSKADTKGCKPEEIAYFDQITSAALERAQNVIPKVRSQAAAQGDALTACRASAAYKRFDAAASIPNLRANLSTQESYLHEYQKASPATVKDANKLQRSIANENAAITLIQETLAQKTSDYKSFGGNVNDQAQMSKDAASNPCAALGDNWLDITQ</sequence>
<protein>
    <submittedName>
        <fullName evidence="2">Uncharacterized protein</fullName>
    </submittedName>
</protein>
<feature type="compositionally biased region" description="Polar residues" evidence="1">
    <location>
        <begin position="65"/>
        <end position="81"/>
    </location>
</feature>
<organism evidence="2 3">
    <name type="scientific">Dyella telluris</name>
    <dbReference type="NCBI Taxonomy" id="2763498"/>
    <lineage>
        <taxon>Bacteria</taxon>
        <taxon>Pseudomonadati</taxon>
        <taxon>Pseudomonadota</taxon>
        <taxon>Gammaproteobacteria</taxon>
        <taxon>Lysobacterales</taxon>
        <taxon>Rhodanobacteraceae</taxon>
        <taxon>Dyella</taxon>
    </lineage>
</organism>
<dbReference type="RefSeq" id="WP_187058712.1">
    <property type="nucleotide sequence ID" value="NZ_CP060412.1"/>
</dbReference>
<name>A0A7G8Q8Y4_9GAMM</name>